<keyword evidence="2" id="KW-1185">Reference proteome</keyword>
<evidence type="ECO:0000313" key="1">
    <source>
        <dbReference type="EMBL" id="TLC97773.1"/>
    </source>
</evidence>
<protein>
    <recommendedName>
        <fullName evidence="3">Uroporphyrinogen decarboxylase (URO-D)</fullName>
    </recommendedName>
</protein>
<dbReference type="STRING" id="180332.GCA_000797495_04659"/>
<evidence type="ECO:0000313" key="2">
    <source>
        <dbReference type="Proteomes" id="UP000306509"/>
    </source>
</evidence>
<gene>
    <name evidence="1" type="ORF">DSM106044_05429</name>
</gene>
<dbReference type="AlphaFoldDB" id="A0A4U8Q0W9"/>
<proteinExistence type="predicted"/>
<reference evidence="1 2" key="1">
    <citation type="journal article" date="2019" name="Anaerobe">
        <title>Detection of Robinsoniella peoriensis in multiple bone samples of a trauma patient.</title>
        <authorList>
            <person name="Schrottner P."/>
            <person name="Hartwich K."/>
            <person name="Bunk B."/>
            <person name="Schober I."/>
            <person name="Helbig S."/>
            <person name="Rudolph W.W."/>
            <person name="Gunzer F."/>
        </authorList>
    </citation>
    <scope>NUCLEOTIDE SEQUENCE [LARGE SCALE GENOMIC DNA]</scope>
    <source>
        <strain evidence="1 2">DSM 106044</strain>
    </source>
</reference>
<dbReference type="InterPro" id="IPR038071">
    <property type="entry name" value="UROD/MetE-like_sf"/>
</dbReference>
<comment type="caution">
    <text evidence="1">The sequence shown here is derived from an EMBL/GenBank/DDBJ whole genome shotgun (WGS) entry which is preliminary data.</text>
</comment>
<organism evidence="1 2">
    <name type="scientific">Robinsoniella peoriensis</name>
    <dbReference type="NCBI Taxonomy" id="180332"/>
    <lineage>
        <taxon>Bacteria</taxon>
        <taxon>Bacillati</taxon>
        <taxon>Bacillota</taxon>
        <taxon>Clostridia</taxon>
        <taxon>Lachnospirales</taxon>
        <taxon>Lachnospiraceae</taxon>
        <taxon>Robinsoniella</taxon>
    </lineage>
</organism>
<dbReference type="Proteomes" id="UP000306509">
    <property type="component" value="Unassembled WGS sequence"/>
</dbReference>
<name>A0A4U8Q0W9_9FIRM</name>
<evidence type="ECO:0008006" key="3">
    <source>
        <dbReference type="Google" id="ProtNLM"/>
    </source>
</evidence>
<dbReference type="Gene3D" id="3.20.20.210">
    <property type="match status" value="1"/>
</dbReference>
<dbReference type="SUPFAM" id="SSF51726">
    <property type="entry name" value="UROD/MetE-like"/>
    <property type="match status" value="1"/>
</dbReference>
<accession>A0A4U8Q0W9</accession>
<dbReference type="RefSeq" id="WP_027295866.1">
    <property type="nucleotide sequence ID" value="NZ_QGQD01000110.1"/>
</dbReference>
<dbReference type="EMBL" id="QGQD01000110">
    <property type="protein sequence ID" value="TLC97773.1"/>
    <property type="molecule type" value="Genomic_DNA"/>
</dbReference>
<sequence length="454" mass="52382">MNNTEELRAERNQIFHDVFDNKIPKRVPIKVNLGLEVIAGYAGIDGKEAIWHPELLEKAADELCRLVPSDVCMYGGTIRMPIAYQALDSNNFKMNKAGLMQHPNTVGLLPEEYDEFIKNPYDCIIEKVLPRNYNGLDFIKDPGRSMMALYQGLASKDRFMMQNGAMMGKLIQKYGLYGMSPVFTSMCYAPLDILTDNMRSLSAMCMDIRRRPDKVLDAVNAVYTLNYKAGLPKQISNYGHVFFPLHLATYMKEKDFVKLWWEPFLRQANDYASLGLHINAFCEHDWMRYLDYLYELPTDTYLSFEMGDAKLVKEKIGNKHIISGLFPLSLLRTGTKQECIDYVKEFLDIMMPGGKFIFGFDKGALTYNDINLENLIAVCETVREYGVYQNPGGQAGLQFNKEDYVHSELAPFESKYYRSWEKYLEMNPYTPESAKDIVMDLEDEILRYVYLLCE</sequence>